<dbReference type="Proteomes" id="UP000515160">
    <property type="component" value="Chromosome 2L"/>
</dbReference>
<dbReference type="PROSITE" id="PS51362">
    <property type="entry name" value="TGF_BETA_2"/>
    <property type="match status" value="1"/>
</dbReference>
<dbReference type="SMART" id="SM00204">
    <property type="entry name" value="TGFB"/>
    <property type="match status" value="1"/>
</dbReference>
<gene>
    <name evidence="11 12" type="primary">LOC117564666</name>
</gene>
<keyword evidence="3" id="KW-0964">Secreted</keyword>
<dbReference type="Pfam" id="PF00019">
    <property type="entry name" value="TGF_beta"/>
    <property type="match status" value="1"/>
</dbReference>
<comment type="subcellular location">
    <subcellularLocation>
        <location evidence="1">Secreted</location>
    </subcellularLocation>
</comment>
<evidence type="ECO:0000256" key="3">
    <source>
        <dbReference type="ARBA" id="ARBA00022525"/>
    </source>
</evidence>
<feature type="compositionally biased region" description="Basic residues" evidence="7">
    <location>
        <begin position="40"/>
        <end position="52"/>
    </location>
</feature>
<dbReference type="AlphaFoldDB" id="A0A6P8WN94"/>
<dbReference type="PROSITE" id="PS00250">
    <property type="entry name" value="TGF_BETA_1"/>
    <property type="match status" value="1"/>
</dbReference>
<evidence type="ECO:0000256" key="8">
    <source>
        <dbReference type="SAM" id="SignalP"/>
    </source>
</evidence>
<evidence type="ECO:0000256" key="5">
    <source>
        <dbReference type="ARBA" id="ARBA00023157"/>
    </source>
</evidence>
<comment type="similarity">
    <text evidence="2 6">Belongs to the TGF-beta family.</text>
</comment>
<dbReference type="Gene3D" id="2.60.120.970">
    <property type="match status" value="1"/>
</dbReference>
<dbReference type="InterPro" id="IPR029034">
    <property type="entry name" value="Cystine-knot_cytokine"/>
</dbReference>
<proteinExistence type="inferred from homology"/>
<dbReference type="InterPro" id="IPR017948">
    <property type="entry name" value="TGFb_CS"/>
</dbReference>
<feature type="compositionally biased region" description="Basic and acidic residues" evidence="7">
    <location>
        <begin position="66"/>
        <end position="76"/>
    </location>
</feature>
<dbReference type="CDD" id="cd13752">
    <property type="entry name" value="TGF_beta_INHB"/>
    <property type="match status" value="1"/>
</dbReference>
<evidence type="ECO:0000256" key="1">
    <source>
        <dbReference type="ARBA" id="ARBA00004613"/>
    </source>
</evidence>
<evidence type="ECO:0000313" key="11">
    <source>
        <dbReference type="RefSeq" id="XP_034099420.2"/>
    </source>
</evidence>
<keyword evidence="8" id="KW-0732">Signal</keyword>
<dbReference type="RefSeq" id="XP_034099421.2">
    <property type="nucleotide sequence ID" value="XM_034243530.2"/>
</dbReference>
<dbReference type="InterPro" id="IPR001839">
    <property type="entry name" value="TGF-b_C"/>
</dbReference>
<keyword evidence="4 6" id="KW-0339">Growth factor</keyword>
<evidence type="ECO:0000256" key="6">
    <source>
        <dbReference type="RuleBase" id="RU000354"/>
    </source>
</evidence>
<dbReference type="SUPFAM" id="SSF57501">
    <property type="entry name" value="Cystine-knot cytokines"/>
    <property type="match status" value="1"/>
</dbReference>
<evidence type="ECO:0000259" key="9">
    <source>
        <dbReference type="PROSITE" id="PS51362"/>
    </source>
</evidence>
<dbReference type="InterPro" id="IPR001111">
    <property type="entry name" value="TGF-b_propeptide"/>
</dbReference>
<accession>A0A6P8WN94</accession>
<dbReference type="InterPro" id="IPR015615">
    <property type="entry name" value="TGF-beta-rel"/>
</dbReference>
<dbReference type="GO" id="GO:0005615">
    <property type="term" value="C:extracellular space"/>
    <property type="evidence" value="ECO:0007669"/>
    <property type="project" value="TreeGrafter"/>
</dbReference>
<evidence type="ECO:0000313" key="12">
    <source>
        <dbReference type="RefSeq" id="XP_034099421.2"/>
    </source>
</evidence>
<dbReference type="RefSeq" id="XP_034099420.2">
    <property type="nucleotide sequence ID" value="XM_034243529.2"/>
</dbReference>
<feature type="domain" description="TGF-beta family profile" evidence="9">
    <location>
        <begin position="466"/>
        <end position="583"/>
    </location>
</feature>
<name>A0A6P8WN94_DROAB</name>
<protein>
    <submittedName>
        <fullName evidence="11 12">Inhibin beta B chain</fullName>
    </submittedName>
</protein>
<keyword evidence="10" id="KW-1185">Reference proteome</keyword>
<keyword evidence="5" id="KW-1015">Disulfide bond</keyword>
<dbReference type="CTD" id="33474"/>
<dbReference type="Gene3D" id="2.10.90.10">
    <property type="entry name" value="Cystine-knot cytokines"/>
    <property type="match status" value="1"/>
</dbReference>
<evidence type="ECO:0000256" key="2">
    <source>
        <dbReference type="ARBA" id="ARBA00006656"/>
    </source>
</evidence>
<dbReference type="OrthoDB" id="6516235at2759"/>
<dbReference type="Pfam" id="PF00688">
    <property type="entry name" value="TGFb_propeptide"/>
    <property type="match status" value="1"/>
</dbReference>
<organism evidence="10 11">
    <name type="scientific">Drosophila albomicans</name>
    <name type="common">Fruit fly</name>
    <dbReference type="NCBI Taxonomy" id="7291"/>
    <lineage>
        <taxon>Eukaryota</taxon>
        <taxon>Metazoa</taxon>
        <taxon>Ecdysozoa</taxon>
        <taxon>Arthropoda</taxon>
        <taxon>Hexapoda</taxon>
        <taxon>Insecta</taxon>
        <taxon>Pterygota</taxon>
        <taxon>Neoptera</taxon>
        <taxon>Endopterygota</taxon>
        <taxon>Diptera</taxon>
        <taxon>Brachycera</taxon>
        <taxon>Muscomorpha</taxon>
        <taxon>Ephydroidea</taxon>
        <taxon>Drosophilidae</taxon>
        <taxon>Drosophila</taxon>
    </lineage>
</organism>
<feature type="region of interest" description="Disordered" evidence="7">
    <location>
        <begin position="39"/>
        <end position="91"/>
    </location>
</feature>
<evidence type="ECO:0000256" key="4">
    <source>
        <dbReference type="ARBA" id="ARBA00023030"/>
    </source>
</evidence>
<evidence type="ECO:0000256" key="7">
    <source>
        <dbReference type="SAM" id="MobiDB-lite"/>
    </source>
</evidence>
<dbReference type="GeneID" id="117564666"/>
<dbReference type="PANTHER" id="PTHR11848:SF298">
    <property type="entry name" value="DAWDLE, ISOFORM A"/>
    <property type="match status" value="1"/>
</dbReference>
<feature type="signal peptide" evidence="8">
    <location>
        <begin position="1"/>
        <end position="23"/>
    </location>
</feature>
<sequence>MAKYFMTLALLLCLALENNNIYARSHASSQESLSLPLVRTHPHPRHQPHQHVQHTSQQLQQHHTRQQRDRQPKHVAPDPTSEEEEPTANQQRKLFHYYQRLRRHLRHQREHRLQQERSYHRVSDEELKNSPKLWQLLSHGYNYDEPDEQSDYLDSTQMFADAPALEDALLFNAEDEQEDYVKNELASSLVEPAPPELIVEQPVAAPDPAPIEVSLESAANTTKKASGGCPKCESNRQVEHITEEELRRLRIEFVKQQILEKLRLKESPNVSASELPRPIFEGVTLTQSDEANKNKDYDDYYARTNQKFILLQREEIECSRLGVHPSMCFSFKIDDVDADGFDVSNAVLWLYKNKQNYTKASNESQSNGPQKKHTLVVSEVEQQLDSEYLPLAKAIAIQSVDDQDEWMQINIDWPIKRWYGSHELSHLIQITCESCDISSMEQIISVNKNYRPFIMIDTQNRPSKSRQKRNINCSSGVTECCREKLNISFADIGWDNWILHPSGYEAYFCRGSCSSVASVAQASSHHSSLLKILSSNGTRKPLDLIPCCTAKQYSSLQLVVLDSNQVATTKTLPNMIVESCGCR</sequence>
<dbReference type="GO" id="GO:0008083">
    <property type="term" value="F:growth factor activity"/>
    <property type="evidence" value="ECO:0007669"/>
    <property type="project" value="UniProtKB-KW"/>
</dbReference>
<feature type="chain" id="PRO_5044654621" evidence="8">
    <location>
        <begin position="24"/>
        <end position="583"/>
    </location>
</feature>
<dbReference type="PANTHER" id="PTHR11848">
    <property type="entry name" value="TGF-BETA FAMILY"/>
    <property type="match status" value="1"/>
</dbReference>
<evidence type="ECO:0000313" key="10">
    <source>
        <dbReference type="Proteomes" id="UP000515160"/>
    </source>
</evidence>
<dbReference type="GO" id="GO:0005125">
    <property type="term" value="F:cytokine activity"/>
    <property type="evidence" value="ECO:0007669"/>
    <property type="project" value="TreeGrafter"/>
</dbReference>
<reference evidence="11 12" key="1">
    <citation type="submission" date="2025-04" db="UniProtKB">
        <authorList>
            <consortium name="RefSeq"/>
        </authorList>
    </citation>
    <scope>IDENTIFICATION</scope>
    <source>
        <strain evidence="11 12">15112-1751.03</strain>
        <tissue evidence="11 12">Whole Adult</tissue>
    </source>
</reference>